<dbReference type="InterPro" id="IPR039420">
    <property type="entry name" value="WalR-like"/>
</dbReference>
<gene>
    <name evidence="6" type="ORF">GNP35_06925</name>
</gene>
<dbReference type="InterPro" id="IPR016032">
    <property type="entry name" value="Sig_transdc_resp-reg_C-effctor"/>
</dbReference>
<sequence>MTISVLLVDDQMLVREGIKSLLNLSDFIKVVAEANDGSQVLEQLSLHKIDIILLDMSMPKVNGIQTLKLLQENNITIPAIILTTFDDHQLVLQGLTNGAKGYLLKDVSLDTLCNSIQTVFDGHTLVQPAITERLVAGVKNQSNDLSSTSASFIYQDNQVELSKKEMEVVRLMACGYSNKEISEALFKSEGTIKNHVSNILSKFGVRDRTRAVLAAIEIGILK</sequence>
<accession>A0A6N8F6N6</accession>
<dbReference type="Pfam" id="PF00072">
    <property type="entry name" value="Response_reg"/>
    <property type="match status" value="1"/>
</dbReference>
<keyword evidence="2" id="KW-0238">DNA-binding</keyword>
<dbReference type="AlphaFoldDB" id="A0A6N8F6N6"/>
<dbReference type="InterPro" id="IPR000792">
    <property type="entry name" value="Tscrpt_reg_LuxR_C"/>
</dbReference>
<dbReference type="InterPro" id="IPR058245">
    <property type="entry name" value="NreC/VraR/RcsB-like_REC"/>
</dbReference>
<dbReference type="GO" id="GO:0006355">
    <property type="term" value="P:regulation of DNA-templated transcription"/>
    <property type="evidence" value="ECO:0007669"/>
    <property type="project" value="InterPro"/>
</dbReference>
<dbReference type="SUPFAM" id="SSF52172">
    <property type="entry name" value="CheY-like"/>
    <property type="match status" value="1"/>
</dbReference>
<dbReference type="CDD" id="cd17535">
    <property type="entry name" value="REC_NarL-like"/>
    <property type="match status" value="1"/>
</dbReference>
<dbReference type="SUPFAM" id="SSF46894">
    <property type="entry name" value="C-terminal effector domain of the bipartite response regulators"/>
    <property type="match status" value="1"/>
</dbReference>
<dbReference type="Gene3D" id="3.40.50.2300">
    <property type="match status" value="1"/>
</dbReference>
<evidence type="ECO:0000259" key="5">
    <source>
        <dbReference type="PROSITE" id="PS50110"/>
    </source>
</evidence>
<comment type="caution">
    <text evidence="6">The sequence shown here is derived from an EMBL/GenBank/DDBJ whole genome shotgun (WGS) entry which is preliminary data.</text>
</comment>
<dbReference type="PROSITE" id="PS50110">
    <property type="entry name" value="RESPONSE_REGULATORY"/>
    <property type="match status" value="1"/>
</dbReference>
<dbReference type="SMART" id="SM00421">
    <property type="entry name" value="HTH_LUXR"/>
    <property type="match status" value="1"/>
</dbReference>
<dbReference type="EMBL" id="WOCD01000003">
    <property type="protein sequence ID" value="MUH72235.1"/>
    <property type="molecule type" value="Genomic_DNA"/>
</dbReference>
<evidence type="ECO:0000256" key="1">
    <source>
        <dbReference type="ARBA" id="ARBA00022553"/>
    </source>
</evidence>
<evidence type="ECO:0000256" key="2">
    <source>
        <dbReference type="ARBA" id="ARBA00023125"/>
    </source>
</evidence>
<feature type="domain" description="Response regulatory" evidence="5">
    <location>
        <begin position="4"/>
        <end position="120"/>
    </location>
</feature>
<dbReference type="InterPro" id="IPR011006">
    <property type="entry name" value="CheY-like_superfamily"/>
</dbReference>
<dbReference type="SMART" id="SM00448">
    <property type="entry name" value="REC"/>
    <property type="match status" value="1"/>
</dbReference>
<protein>
    <submittedName>
        <fullName evidence="6">Response regulator</fullName>
    </submittedName>
</protein>
<dbReference type="Proteomes" id="UP000439994">
    <property type="component" value="Unassembled WGS sequence"/>
</dbReference>
<feature type="modified residue" description="4-aspartylphosphate" evidence="3">
    <location>
        <position position="55"/>
    </location>
</feature>
<dbReference type="GO" id="GO:0000160">
    <property type="term" value="P:phosphorelay signal transduction system"/>
    <property type="evidence" value="ECO:0007669"/>
    <property type="project" value="InterPro"/>
</dbReference>
<name>A0A6N8F6N6_9GAMM</name>
<keyword evidence="1 3" id="KW-0597">Phosphoprotein</keyword>
<keyword evidence="7" id="KW-1185">Reference proteome</keyword>
<dbReference type="OrthoDB" id="9796655at2"/>
<organism evidence="6 7">
    <name type="scientific">Psychrosphaera haliotis</name>
    <dbReference type="NCBI Taxonomy" id="555083"/>
    <lineage>
        <taxon>Bacteria</taxon>
        <taxon>Pseudomonadati</taxon>
        <taxon>Pseudomonadota</taxon>
        <taxon>Gammaproteobacteria</taxon>
        <taxon>Alteromonadales</taxon>
        <taxon>Pseudoalteromonadaceae</taxon>
        <taxon>Psychrosphaera</taxon>
    </lineage>
</organism>
<feature type="domain" description="HTH luxR-type" evidence="4">
    <location>
        <begin position="154"/>
        <end position="219"/>
    </location>
</feature>
<dbReference type="PRINTS" id="PR00038">
    <property type="entry name" value="HTHLUXR"/>
</dbReference>
<dbReference type="RefSeq" id="WP_155695430.1">
    <property type="nucleotide sequence ID" value="NZ_WOCD01000003.1"/>
</dbReference>
<evidence type="ECO:0000313" key="7">
    <source>
        <dbReference type="Proteomes" id="UP000439994"/>
    </source>
</evidence>
<dbReference type="PROSITE" id="PS50043">
    <property type="entry name" value="HTH_LUXR_2"/>
    <property type="match status" value="1"/>
</dbReference>
<dbReference type="InterPro" id="IPR001789">
    <property type="entry name" value="Sig_transdc_resp-reg_receiver"/>
</dbReference>
<reference evidence="6 7" key="1">
    <citation type="submission" date="2019-11" db="EMBL/GenBank/DDBJ databases">
        <title>P. haliotis isolates from Z. marina roots.</title>
        <authorList>
            <person name="Cohen M."/>
            <person name="Jospin G."/>
            <person name="Eisen J.A."/>
            <person name="Coil D.A."/>
        </authorList>
    </citation>
    <scope>NUCLEOTIDE SEQUENCE [LARGE SCALE GENOMIC DNA]</scope>
    <source>
        <strain evidence="6 7">UCD-MCMsp1aY</strain>
    </source>
</reference>
<evidence type="ECO:0000259" key="4">
    <source>
        <dbReference type="PROSITE" id="PS50043"/>
    </source>
</evidence>
<evidence type="ECO:0000313" key="6">
    <source>
        <dbReference type="EMBL" id="MUH72235.1"/>
    </source>
</evidence>
<dbReference type="CDD" id="cd06170">
    <property type="entry name" value="LuxR_C_like"/>
    <property type="match status" value="1"/>
</dbReference>
<dbReference type="PANTHER" id="PTHR43214">
    <property type="entry name" value="TWO-COMPONENT RESPONSE REGULATOR"/>
    <property type="match status" value="1"/>
</dbReference>
<dbReference type="Pfam" id="PF00196">
    <property type="entry name" value="GerE"/>
    <property type="match status" value="1"/>
</dbReference>
<evidence type="ECO:0000256" key="3">
    <source>
        <dbReference type="PROSITE-ProRule" id="PRU00169"/>
    </source>
</evidence>
<proteinExistence type="predicted"/>
<dbReference type="PANTHER" id="PTHR43214:SF43">
    <property type="entry name" value="TWO-COMPONENT RESPONSE REGULATOR"/>
    <property type="match status" value="1"/>
</dbReference>
<dbReference type="GO" id="GO:0003677">
    <property type="term" value="F:DNA binding"/>
    <property type="evidence" value="ECO:0007669"/>
    <property type="project" value="UniProtKB-KW"/>
</dbReference>